<sequence>MQYKKFDTRIKNQDDIEITDILVHAVQILDHAANIAIEKQDTRDLIKIYDNMLAASDRLTSIALHFAEQEDENERTTESESNDFGFKYTESATKGFPDSEEDGGA</sequence>
<evidence type="ECO:0000256" key="1">
    <source>
        <dbReference type="SAM" id="MobiDB-lite"/>
    </source>
</evidence>
<name>A0A2D0ZNG9_9CAUD</name>
<keyword evidence="3" id="KW-1185">Reference proteome</keyword>
<organism evidence="2 3">
    <name type="scientific">Rhodococcus phage Trina</name>
    <dbReference type="NCBI Taxonomy" id="2027905"/>
    <lineage>
        <taxon>Viruses</taxon>
        <taxon>Duplodnaviria</taxon>
        <taxon>Heunggongvirae</taxon>
        <taxon>Uroviricota</taxon>
        <taxon>Caudoviricetes</taxon>
        <taxon>Trinavirus</taxon>
        <taxon>Trinavirus trina</taxon>
    </lineage>
</organism>
<accession>A0A2D0ZNG9</accession>
<dbReference type="OrthoDB" id="40323at10239"/>
<proteinExistence type="predicted"/>
<dbReference type="EMBL" id="MF668286">
    <property type="protein sequence ID" value="ASZ74908.1"/>
    <property type="molecule type" value="Genomic_DNA"/>
</dbReference>
<gene>
    <name evidence="2" type="ORF">SEA_TRINA_94</name>
</gene>
<evidence type="ECO:0000313" key="3">
    <source>
        <dbReference type="Proteomes" id="UP000231419"/>
    </source>
</evidence>
<protein>
    <submittedName>
        <fullName evidence="2">Uncharacterized protein</fullName>
    </submittedName>
</protein>
<dbReference type="Proteomes" id="UP000231419">
    <property type="component" value="Segment"/>
</dbReference>
<feature type="region of interest" description="Disordered" evidence="1">
    <location>
        <begin position="68"/>
        <end position="105"/>
    </location>
</feature>
<evidence type="ECO:0000313" key="2">
    <source>
        <dbReference type="EMBL" id="ASZ74908.1"/>
    </source>
</evidence>
<reference evidence="3" key="1">
    <citation type="submission" date="2017-08" db="EMBL/GenBank/DDBJ databases">
        <authorList>
            <person name="de Groot N.N."/>
        </authorList>
    </citation>
    <scope>NUCLEOTIDE SEQUENCE [LARGE SCALE GENOMIC DNA]</scope>
</reference>